<organism evidence="6 7">
    <name type="scientific">Candidatus Chisholmbacteria bacterium RIFCSPLOWO2_01_FULL_49_14</name>
    <dbReference type="NCBI Taxonomy" id="1797593"/>
    <lineage>
        <taxon>Bacteria</taxon>
        <taxon>Candidatus Chisholmiibacteriota</taxon>
    </lineage>
</organism>
<name>A0A1G1W312_9BACT</name>
<keyword evidence="2" id="KW-0813">Transport</keyword>
<keyword evidence="3" id="KW-0547">Nucleotide-binding</keyword>
<dbReference type="PANTHER" id="PTHR46743:SF2">
    <property type="entry name" value="TEICHOIC ACIDS EXPORT ATP-BINDING PROTEIN TAGH"/>
    <property type="match status" value="1"/>
</dbReference>
<dbReference type="PANTHER" id="PTHR46743">
    <property type="entry name" value="TEICHOIC ACIDS EXPORT ATP-BINDING PROTEIN TAGH"/>
    <property type="match status" value="1"/>
</dbReference>
<dbReference type="GO" id="GO:0016887">
    <property type="term" value="F:ATP hydrolysis activity"/>
    <property type="evidence" value="ECO:0007669"/>
    <property type="project" value="InterPro"/>
</dbReference>
<dbReference type="InterPro" id="IPR003439">
    <property type="entry name" value="ABC_transporter-like_ATP-bd"/>
</dbReference>
<dbReference type="InterPro" id="IPR027417">
    <property type="entry name" value="P-loop_NTPase"/>
</dbReference>
<keyword evidence="4" id="KW-0067">ATP-binding</keyword>
<accession>A0A1G1W312</accession>
<evidence type="ECO:0000313" key="6">
    <source>
        <dbReference type="EMBL" id="OGY21984.1"/>
    </source>
</evidence>
<dbReference type="GO" id="GO:0016020">
    <property type="term" value="C:membrane"/>
    <property type="evidence" value="ECO:0007669"/>
    <property type="project" value="InterPro"/>
</dbReference>
<reference evidence="6 7" key="1">
    <citation type="journal article" date="2016" name="Nat. Commun.">
        <title>Thousands of microbial genomes shed light on interconnected biogeochemical processes in an aquifer system.</title>
        <authorList>
            <person name="Anantharaman K."/>
            <person name="Brown C.T."/>
            <person name="Hug L.A."/>
            <person name="Sharon I."/>
            <person name="Castelle C.J."/>
            <person name="Probst A.J."/>
            <person name="Thomas B.C."/>
            <person name="Singh A."/>
            <person name="Wilkins M.J."/>
            <person name="Karaoz U."/>
            <person name="Brodie E.L."/>
            <person name="Williams K.H."/>
            <person name="Hubbard S.S."/>
            <person name="Banfield J.F."/>
        </authorList>
    </citation>
    <scope>NUCLEOTIDE SEQUENCE [LARGE SCALE GENOMIC DNA]</scope>
</reference>
<gene>
    <name evidence="6" type="ORF">A3A65_02990</name>
</gene>
<evidence type="ECO:0000256" key="3">
    <source>
        <dbReference type="ARBA" id="ARBA00022741"/>
    </source>
</evidence>
<comment type="similarity">
    <text evidence="1">Belongs to the ABC transporter superfamily.</text>
</comment>
<protein>
    <recommendedName>
        <fullName evidence="5">ABC transporter domain-containing protein</fullName>
    </recommendedName>
</protein>
<dbReference type="InterPro" id="IPR050683">
    <property type="entry name" value="Bact_Polysacc_Export_ATP-bd"/>
</dbReference>
<dbReference type="SMART" id="SM00382">
    <property type="entry name" value="AAA"/>
    <property type="match status" value="1"/>
</dbReference>
<evidence type="ECO:0000256" key="4">
    <source>
        <dbReference type="ARBA" id="ARBA00022840"/>
    </source>
</evidence>
<evidence type="ECO:0000259" key="5">
    <source>
        <dbReference type="PROSITE" id="PS50893"/>
    </source>
</evidence>
<evidence type="ECO:0000256" key="2">
    <source>
        <dbReference type="ARBA" id="ARBA00022448"/>
    </source>
</evidence>
<dbReference type="PROSITE" id="PS50893">
    <property type="entry name" value="ABC_TRANSPORTER_2"/>
    <property type="match status" value="1"/>
</dbReference>
<proteinExistence type="inferred from homology"/>
<dbReference type="InterPro" id="IPR003593">
    <property type="entry name" value="AAA+_ATPase"/>
</dbReference>
<dbReference type="GO" id="GO:0140359">
    <property type="term" value="F:ABC-type transporter activity"/>
    <property type="evidence" value="ECO:0007669"/>
    <property type="project" value="InterPro"/>
</dbReference>
<evidence type="ECO:0000256" key="1">
    <source>
        <dbReference type="ARBA" id="ARBA00005417"/>
    </source>
</evidence>
<dbReference type="AlphaFoldDB" id="A0A1G1W312"/>
<dbReference type="SUPFAM" id="SSF52540">
    <property type="entry name" value="P-loop containing nucleoside triphosphate hydrolases"/>
    <property type="match status" value="1"/>
</dbReference>
<dbReference type="GO" id="GO:0005524">
    <property type="term" value="F:ATP binding"/>
    <property type="evidence" value="ECO:0007669"/>
    <property type="project" value="UniProtKB-KW"/>
</dbReference>
<sequence>MMDNTAVSFSHISKQFLIGPKYYPSLRDWVVTFFSREFFRGKQSFYALQDLTFTIRKGESVGFIGPNGAGKSTILKLIARVSLPTSGVLRVNGKVAGLLELGAGFHPELTGRENIYFKGTILGMSKSVISEKMQTIIDFADLGQFIDSPIKLFSSGMYARLGFSVAIHLNPEILLIDEILSVGDASFVEKCYRKIEEFCEDKDRTTIIVSHNLGMLKRLCHRLFLLEQGRIVAEGQPKRIVDTYLKKHMQ</sequence>
<dbReference type="Proteomes" id="UP000176723">
    <property type="component" value="Unassembled WGS sequence"/>
</dbReference>
<dbReference type="InterPro" id="IPR015860">
    <property type="entry name" value="ABC_transpr_TagH-like"/>
</dbReference>
<dbReference type="STRING" id="1797593.A3A65_02990"/>
<dbReference type="Pfam" id="PF00005">
    <property type="entry name" value="ABC_tran"/>
    <property type="match status" value="1"/>
</dbReference>
<feature type="domain" description="ABC transporter" evidence="5">
    <location>
        <begin position="26"/>
        <end position="249"/>
    </location>
</feature>
<dbReference type="Gene3D" id="3.40.50.300">
    <property type="entry name" value="P-loop containing nucleotide triphosphate hydrolases"/>
    <property type="match status" value="1"/>
</dbReference>
<comment type="caution">
    <text evidence="6">The sequence shown here is derived from an EMBL/GenBank/DDBJ whole genome shotgun (WGS) entry which is preliminary data.</text>
</comment>
<evidence type="ECO:0000313" key="7">
    <source>
        <dbReference type="Proteomes" id="UP000176723"/>
    </source>
</evidence>
<dbReference type="CDD" id="cd03220">
    <property type="entry name" value="ABC_KpsT_Wzt"/>
    <property type="match status" value="1"/>
</dbReference>
<dbReference type="EMBL" id="MHCL01000007">
    <property type="protein sequence ID" value="OGY21984.1"/>
    <property type="molecule type" value="Genomic_DNA"/>
</dbReference>